<keyword evidence="2" id="KW-1185">Reference proteome</keyword>
<reference evidence="1 2" key="1">
    <citation type="submission" date="2019-02" db="EMBL/GenBank/DDBJ databases">
        <title>Deep-cultivation of Planctomycetes and their phenomic and genomic characterization uncovers novel biology.</title>
        <authorList>
            <person name="Wiegand S."/>
            <person name="Jogler M."/>
            <person name="Boedeker C."/>
            <person name="Pinto D."/>
            <person name="Vollmers J."/>
            <person name="Rivas-Marin E."/>
            <person name="Kohn T."/>
            <person name="Peeters S.H."/>
            <person name="Heuer A."/>
            <person name="Rast P."/>
            <person name="Oberbeckmann S."/>
            <person name="Bunk B."/>
            <person name="Jeske O."/>
            <person name="Meyerdierks A."/>
            <person name="Storesund J.E."/>
            <person name="Kallscheuer N."/>
            <person name="Luecker S."/>
            <person name="Lage O.M."/>
            <person name="Pohl T."/>
            <person name="Merkel B.J."/>
            <person name="Hornburger P."/>
            <person name="Mueller R.-W."/>
            <person name="Bruemmer F."/>
            <person name="Labrenz M."/>
            <person name="Spormann A.M."/>
            <person name="Op den Camp H."/>
            <person name="Overmann J."/>
            <person name="Amann R."/>
            <person name="Jetten M.S.M."/>
            <person name="Mascher T."/>
            <person name="Medema M.H."/>
            <person name="Devos D.P."/>
            <person name="Kaster A.-K."/>
            <person name="Ovreas L."/>
            <person name="Rohde M."/>
            <person name="Galperin M.Y."/>
            <person name="Jogler C."/>
        </authorList>
    </citation>
    <scope>NUCLEOTIDE SEQUENCE [LARGE SCALE GENOMIC DNA]</scope>
    <source>
        <strain evidence="1 2">HG15A2</strain>
    </source>
</reference>
<dbReference type="AlphaFoldDB" id="A0A517MS56"/>
<sequence length="115" mass="12975">MKSILQRQHVLIVAHADGYLEVFGEKNLDIRISNIPLAHSREAERIAEDALELSLPRCYRQLYFPGKRRATATLMPLLPSTMARAKAVKRTIRQLNQLVQKVTKAKAARSRQGAA</sequence>
<evidence type="ECO:0000313" key="2">
    <source>
        <dbReference type="Proteomes" id="UP000319852"/>
    </source>
</evidence>
<proteinExistence type="predicted"/>
<name>A0A517MS56_9BACT</name>
<dbReference type="EMBL" id="CP036263">
    <property type="protein sequence ID" value="QDS97704.1"/>
    <property type="molecule type" value="Genomic_DNA"/>
</dbReference>
<accession>A0A517MS56</accession>
<dbReference type="OrthoDB" id="286119at2"/>
<protein>
    <submittedName>
        <fullName evidence="1">Uncharacterized protein</fullName>
    </submittedName>
</protein>
<dbReference type="Proteomes" id="UP000319852">
    <property type="component" value="Chromosome"/>
</dbReference>
<evidence type="ECO:0000313" key="1">
    <source>
        <dbReference type="EMBL" id="QDS97704.1"/>
    </source>
</evidence>
<dbReference type="KEGG" id="amob:HG15A2_09680"/>
<organism evidence="1 2">
    <name type="scientific">Adhaeretor mobilis</name>
    <dbReference type="NCBI Taxonomy" id="1930276"/>
    <lineage>
        <taxon>Bacteria</taxon>
        <taxon>Pseudomonadati</taxon>
        <taxon>Planctomycetota</taxon>
        <taxon>Planctomycetia</taxon>
        <taxon>Pirellulales</taxon>
        <taxon>Lacipirellulaceae</taxon>
        <taxon>Adhaeretor</taxon>
    </lineage>
</organism>
<gene>
    <name evidence="1" type="ORF">HG15A2_09680</name>
</gene>
<dbReference type="RefSeq" id="WP_145058286.1">
    <property type="nucleotide sequence ID" value="NZ_CP036263.1"/>
</dbReference>